<name>A0A4U2Q1H5_9BACL</name>
<dbReference type="EMBL" id="PNXQ01000005">
    <property type="protein sequence ID" value="TKH45885.1"/>
    <property type="molecule type" value="Genomic_DNA"/>
</dbReference>
<accession>A0A4U2Q1H5</accession>
<gene>
    <name evidence="1" type="ORF">C1I60_05435</name>
</gene>
<dbReference type="AlphaFoldDB" id="A0A4U2Q1H5"/>
<dbReference type="SUPFAM" id="SSF89447">
    <property type="entry name" value="AbrB/MazE/MraZ-like"/>
    <property type="match status" value="1"/>
</dbReference>
<dbReference type="Gene3D" id="2.10.260.10">
    <property type="match status" value="1"/>
</dbReference>
<comment type="caution">
    <text evidence="1">The sequence shown here is derived from an EMBL/GenBank/DDBJ whole genome shotgun (WGS) entry which is preliminary data.</text>
</comment>
<evidence type="ECO:0000313" key="1">
    <source>
        <dbReference type="EMBL" id="TKH45885.1"/>
    </source>
</evidence>
<dbReference type="InterPro" id="IPR052731">
    <property type="entry name" value="B_subtilis_Trans_State_Reg"/>
</dbReference>
<protein>
    <submittedName>
        <fullName evidence="1">AbrB family transcriptional regulator</fullName>
    </submittedName>
</protein>
<proteinExistence type="predicted"/>
<dbReference type="InterPro" id="IPR037914">
    <property type="entry name" value="SpoVT-AbrB_sf"/>
</dbReference>
<dbReference type="PANTHER" id="PTHR36432">
    <property type="match status" value="1"/>
</dbReference>
<reference evidence="1 2" key="1">
    <citation type="submission" date="2018-01" db="EMBL/GenBank/DDBJ databases">
        <title>Bacillales members from the olive rhizosphere are effective biological control agents against Verticillium dahliae.</title>
        <authorList>
            <person name="Gomez-Lama C."/>
            <person name="Legarda G."/>
            <person name="Ruano-Rosa D."/>
            <person name="Pizarro-Tobias P."/>
            <person name="Valverde-Corredor A."/>
            <person name="Niqui J.L."/>
            <person name="Trivino J.C."/>
            <person name="Roca A."/>
            <person name="Mercado-Blanco J."/>
        </authorList>
    </citation>
    <scope>NUCLEOTIDE SEQUENCE [LARGE SCALE GENOMIC DNA]</scope>
    <source>
        <strain evidence="1 2">PIC167</strain>
    </source>
</reference>
<organism evidence="1 2">
    <name type="scientific">Paenibacillus terrae</name>
    <dbReference type="NCBI Taxonomy" id="159743"/>
    <lineage>
        <taxon>Bacteria</taxon>
        <taxon>Bacillati</taxon>
        <taxon>Bacillota</taxon>
        <taxon>Bacilli</taxon>
        <taxon>Bacillales</taxon>
        <taxon>Paenibacillaceae</taxon>
        <taxon>Paenibacillus</taxon>
    </lineage>
</organism>
<dbReference type="PANTHER" id="PTHR36432:SF4">
    <property type="entry name" value="TRANSITION STATE REGULATOR ABH-RELATED"/>
    <property type="match status" value="1"/>
</dbReference>
<evidence type="ECO:0000313" key="2">
    <source>
        <dbReference type="Proteomes" id="UP000308114"/>
    </source>
</evidence>
<sequence length="82" mass="9505">MDRVGMVRDLDSLGRIVIPVDIRRRLGIGKHTAMEFWMTESGLIMRQCVGEACILCGELQHLTYFKSAWICIFCMNELKNKR</sequence>
<dbReference type="Proteomes" id="UP000308114">
    <property type="component" value="Unassembled WGS sequence"/>
</dbReference>